<feature type="transmembrane region" description="Helical" evidence="1">
    <location>
        <begin position="60"/>
        <end position="82"/>
    </location>
</feature>
<dbReference type="Pfam" id="PF07786">
    <property type="entry name" value="HGSNAT_cat"/>
    <property type="match status" value="1"/>
</dbReference>
<feature type="transmembrane region" description="Helical" evidence="1">
    <location>
        <begin position="146"/>
        <end position="166"/>
    </location>
</feature>
<dbReference type="RefSeq" id="WP_259540505.1">
    <property type="nucleotide sequence ID" value="NZ_JANLCJ010000007.1"/>
</dbReference>
<feature type="transmembrane region" description="Helical" evidence="1">
    <location>
        <begin position="199"/>
        <end position="220"/>
    </location>
</feature>
<dbReference type="EMBL" id="JANLCJ010000007">
    <property type="protein sequence ID" value="MCS5735561.1"/>
    <property type="molecule type" value="Genomic_DNA"/>
</dbReference>
<name>A0ABT2H6J6_9MICO</name>
<organism evidence="3 4">
    <name type="scientific">Herbiconiux daphne</name>
    <dbReference type="NCBI Taxonomy" id="2970914"/>
    <lineage>
        <taxon>Bacteria</taxon>
        <taxon>Bacillati</taxon>
        <taxon>Actinomycetota</taxon>
        <taxon>Actinomycetes</taxon>
        <taxon>Micrococcales</taxon>
        <taxon>Microbacteriaceae</taxon>
        <taxon>Herbiconiux</taxon>
    </lineage>
</organism>
<feature type="domain" description="Heparan-alpha-glucosaminide N-acetyltransferase catalytic" evidence="2">
    <location>
        <begin position="24"/>
        <end position="222"/>
    </location>
</feature>
<protein>
    <submittedName>
        <fullName evidence="3">DUF1624 domain-containing protein</fullName>
    </submittedName>
</protein>
<evidence type="ECO:0000313" key="3">
    <source>
        <dbReference type="EMBL" id="MCS5735561.1"/>
    </source>
</evidence>
<sequence length="432" mass="44516">MSSPSGEAVGFDGRAGVAAAMPERIVGLDLARFIAIVGMIATHVWLYSDLTAGTLVAGSALFEGRASALFAVLAGVGVVLATRRAMRERRHASARLMVFGRGAALIVIGLTLDLVDVRILVILVYYGVMFWLIAPLVAVPTWVLGVLTGVVAVGAPVVAWLVGVWTDPGSGSSPVSENVSWLDLRYPLQVLHEVLFTGAYPALIWLAYGLAGVLVGRAVLKIDSVVALRRNGLSIALAGGLTWVVGVLVSLITLPAAAAGAAAAAGLPVEEGLGLLLDDGGGQPSAASAWYLLSPAAHSGSTVDLLLTGGFAVTAIGLLLLLGSVLGPVALKVLTPVIGAGRAPLTSYTAHVLLVAVITGLLLPRSWSELTYPEFVALGTPWYISSFGMFALNVGLVLAIGTVLMLLRRRGPLETFVTWAGRAVGRLGGAGR</sequence>
<feature type="transmembrane region" description="Helical" evidence="1">
    <location>
        <begin position="94"/>
        <end position="112"/>
    </location>
</feature>
<accession>A0ABT2H6J6</accession>
<dbReference type="Proteomes" id="UP001165586">
    <property type="component" value="Unassembled WGS sequence"/>
</dbReference>
<evidence type="ECO:0000313" key="4">
    <source>
        <dbReference type="Proteomes" id="UP001165586"/>
    </source>
</evidence>
<keyword evidence="1" id="KW-0812">Transmembrane</keyword>
<keyword evidence="4" id="KW-1185">Reference proteome</keyword>
<feature type="transmembrane region" description="Helical" evidence="1">
    <location>
        <begin position="383"/>
        <end position="407"/>
    </location>
</feature>
<evidence type="ECO:0000256" key="1">
    <source>
        <dbReference type="SAM" id="Phobius"/>
    </source>
</evidence>
<feature type="transmembrane region" description="Helical" evidence="1">
    <location>
        <begin position="343"/>
        <end position="363"/>
    </location>
</feature>
<feature type="transmembrane region" description="Helical" evidence="1">
    <location>
        <begin position="305"/>
        <end position="331"/>
    </location>
</feature>
<keyword evidence="1" id="KW-0472">Membrane</keyword>
<feature type="transmembrane region" description="Helical" evidence="1">
    <location>
        <begin position="118"/>
        <end position="139"/>
    </location>
</feature>
<feature type="transmembrane region" description="Helical" evidence="1">
    <location>
        <begin position="30"/>
        <end position="48"/>
    </location>
</feature>
<comment type="caution">
    <text evidence="3">The sequence shown here is derived from an EMBL/GenBank/DDBJ whole genome shotgun (WGS) entry which is preliminary data.</text>
</comment>
<evidence type="ECO:0000259" key="2">
    <source>
        <dbReference type="Pfam" id="PF07786"/>
    </source>
</evidence>
<dbReference type="InterPro" id="IPR012429">
    <property type="entry name" value="HGSNAT_cat"/>
</dbReference>
<feature type="transmembrane region" description="Helical" evidence="1">
    <location>
        <begin position="232"/>
        <end position="265"/>
    </location>
</feature>
<proteinExistence type="predicted"/>
<reference evidence="3" key="1">
    <citation type="submission" date="2022-08" db="EMBL/GenBank/DDBJ databases">
        <authorList>
            <person name="Deng Y."/>
            <person name="Han X.-F."/>
            <person name="Zhang Y.-Q."/>
        </authorList>
    </citation>
    <scope>NUCLEOTIDE SEQUENCE</scope>
    <source>
        <strain evidence="3">CPCC 203386</strain>
    </source>
</reference>
<keyword evidence="1" id="KW-1133">Transmembrane helix</keyword>
<gene>
    <name evidence="3" type="ORF">N1032_17595</name>
</gene>